<dbReference type="PROSITE" id="PS51186">
    <property type="entry name" value="GNAT"/>
    <property type="match status" value="1"/>
</dbReference>
<dbReference type="CDD" id="cd04301">
    <property type="entry name" value="NAT_SF"/>
    <property type="match status" value="1"/>
</dbReference>
<evidence type="ECO:0000256" key="2">
    <source>
        <dbReference type="ARBA" id="ARBA00023315"/>
    </source>
</evidence>
<dbReference type="InterPro" id="IPR016181">
    <property type="entry name" value="Acyl_CoA_acyltransferase"/>
</dbReference>
<comment type="caution">
    <text evidence="4">The sequence shown here is derived from an EMBL/GenBank/DDBJ whole genome shotgun (WGS) entry which is preliminary data.</text>
</comment>
<keyword evidence="2" id="KW-0012">Acyltransferase</keyword>
<dbReference type="RefSeq" id="WP_373877158.1">
    <property type="nucleotide sequence ID" value="NZ_BAAAJO010000003.1"/>
</dbReference>
<name>A0A9W6HCQ9_9MICO</name>
<dbReference type="Proteomes" id="UP001142372">
    <property type="component" value="Unassembled WGS sequence"/>
</dbReference>
<keyword evidence="5" id="KW-1185">Reference proteome</keyword>
<reference evidence="4" key="1">
    <citation type="journal article" date="2014" name="Int. J. Syst. Evol. Microbiol.">
        <title>Complete genome sequence of Corynebacterium casei LMG S-19264T (=DSM 44701T), isolated from a smear-ripened cheese.</title>
        <authorList>
            <consortium name="US DOE Joint Genome Institute (JGI-PGF)"/>
            <person name="Walter F."/>
            <person name="Albersmeier A."/>
            <person name="Kalinowski J."/>
            <person name="Ruckert C."/>
        </authorList>
    </citation>
    <scope>NUCLEOTIDE SEQUENCE</scope>
    <source>
        <strain evidence="4">VKM Ac-1401</strain>
    </source>
</reference>
<evidence type="ECO:0000313" key="5">
    <source>
        <dbReference type="Proteomes" id="UP001142372"/>
    </source>
</evidence>
<proteinExistence type="predicted"/>
<dbReference type="InterPro" id="IPR000182">
    <property type="entry name" value="GNAT_dom"/>
</dbReference>
<dbReference type="Gene3D" id="3.40.630.30">
    <property type="match status" value="1"/>
</dbReference>
<evidence type="ECO:0000259" key="3">
    <source>
        <dbReference type="PROSITE" id="PS51186"/>
    </source>
</evidence>
<dbReference type="PANTHER" id="PTHR43877">
    <property type="entry name" value="AMINOALKYLPHOSPHONATE N-ACETYLTRANSFERASE-RELATED-RELATED"/>
    <property type="match status" value="1"/>
</dbReference>
<dbReference type="PANTHER" id="PTHR43877:SF2">
    <property type="entry name" value="AMINOALKYLPHOSPHONATE N-ACETYLTRANSFERASE-RELATED"/>
    <property type="match status" value="1"/>
</dbReference>
<organism evidence="4 5">
    <name type="scientific">Leifsonia poae</name>
    <dbReference type="NCBI Taxonomy" id="110933"/>
    <lineage>
        <taxon>Bacteria</taxon>
        <taxon>Bacillati</taxon>
        <taxon>Actinomycetota</taxon>
        <taxon>Actinomycetes</taxon>
        <taxon>Micrococcales</taxon>
        <taxon>Microbacteriaceae</taxon>
        <taxon>Leifsonia</taxon>
    </lineage>
</organism>
<dbReference type="SUPFAM" id="SSF55729">
    <property type="entry name" value="Acyl-CoA N-acyltransferases (Nat)"/>
    <property type="match status" value="1"/>
</dbReference>
<feature type="domain" description="N-acetyltransferase" evidence="3">
    <location>
        <begin position="1"/>
        <end position="167"/>
    </location>
</feature>
<dbReference type="InterPro" id="IPR050832">
    <property type="entry name" value="Bact_Acetyltransf"/>
</dbReference>
<dbReference type="GO" id="GO:0016747">
    <property type="term" value="F:acyltransferase activity, transferring groups other than amino-acyl groups"/>
    <property type="evidence" value="ECO:0007669"/>
    <property type="project" value="InterPro"/>
</dbReference>
<dbReference type="EMBL" id="BSEN01000015">
    <property type="protein sequence ID" value="GLJ77703.1"/>
    <property type="molecule type" value="Genomic_DNA"/>
</dbReference>
<evidence type="ECO:0000313" key="4">
    <source>
        <dbReference type="EMBL" id="GLJ77703.1"/>
    </source>
</evidence>
<accession>A0A9W6HCQ9</accession>
<dbReference type="AlphaFoldDB" id="A0A9W6HCQ9"/>
<sequence length="174" mass="19379">MTINDVVADEFRYVAATDELARPLLAELELEYDTRYGDFFGERASTELTRYPAAEFAAPHGAFVVLLRNGSPIAGGAFKRVDDETAELKRIWTSASHRREGLGRRVVAELEAEALRRGYSRVYLTTGPRQPEAKGLYLAAGYTPLFDTAAPPEEVGIHPFEKRLDAATSRETER</sequence>
<keyword evidence="1" id="KW-0808">Transferase</keyword>
<gene>
    <name evidence="4" type="ORF">GCM10017584_32770</name>
</gene>
<evidence type="ECO:0000256" key="1">
    <source>
        <dbReference type="ARBA" id="ARBA00022679"/>
    </source>
</evidence>
<protein>
    <submittedName>
        <fullName evidence="4">N-acetyltransferase</fullName>
    </submittedName>
</protein>
<reference evidence="4" key="2">
    <citation type="submission" date="2023-01" db="EMBL/GenBank/DDBJ databases">
        <authorList>
            <person name="Sun Q."/>
            <person name="Evtushenko L."/>
        </authorList>
    </citation>
    <scope>NUCLEOTIDE SEQUENCE</scope>
    <source>
        <strain evidence="4">VKM Ac-1401</strain>
    </source>
</reference>
<dbReference type="Pfam" id="PF00583">
    <property type="entry name" value="Acetyltransf_1"/>
    <property type="match status" value="1"/>
</dbReference>